<dbReference type="PANTHER" id="PTHR11214">
    <property type="entry name" value="BETA-1,3-N-ACETYLGLUCOSAMINYLTRANSFERASE"/>
    <property type="match status" value="1"/>
</dbReference>
<feature type="transmembrane region" description="Helical" evidence="13">
    <location>
        <begin position="302"/>
        <end position="320"/>
    </location>
</feature>
<dbReference type="GO" id="GO:0008499">
    <property type="term" value="F:N-acetyl-beta-D-glucosaminide beta-(1,3)-galactosyltransferase activity"/>
    <property type="evidence" value="ECO:0007669"/>
    <property type="project" value="TreeGrafter"/>
</dbReference>
<evidence type="ECO:0000256" key="12">
    <source>
        <dbReference type="ARBA" id="ARBA00023180"/>
    </source>
</evidence>
<dbReference type="RefSeq" id="XP_005753497.2">
    <property type="nucleotide sequence ID" value="XM_005753440.2"/>
</dbReference>
<evidence type="ECO:0000256" key="3">
    <source>
        <dbReference type="ARBA" id="ARBA00008661"/>
    </source>
</evidence>
<dbReference type="GO" id="GO:0006493">
    <property type="term" value="P:protein O-linked glycosylation"/>
    <property type="evidence" value="ECO:0007669"/>
    <property type="project" value="TreeGrafter"/>
</dbReference>
<evidence type="ECO:0000256" key="6">
    <source>
        <dbReference type="ARBA" id="ARBA00022692"/>
    </source>
</evidence>
<dbReference type="GeneID" id="102207585"/>
<evidence type="ECO:0000256" key="9">
    <source>
        <dbReference type="ARBA" id="ARBA00023034"/>
    </source>
</evidence>
<evidence type="ECO:0000256" key="8">
    <source>
        <dbReference type="ARBA" id="ARBA00022989"/>
    </source>
</evidence>
<evidence type="ECO:0000256" key="10">
    <source>
        <dbReference type="ARBA" id="ARBA00023098"/>
    </source>
</evidence>
<keyword evidence="4" id="KW-0328">Glycosyltransferase</keyword>
<dbReference type="Gene3D" id="3.90.550.50">
    <property type="match status" value="2"/>
</dbReference>
<accession>A0A9Y3S9V5</accession>
<evidence type="ECO:0000256" key="5">
    <source>
        <dbReference type="ARBA" id="ARBA00022679"/>
    </source>
</evidence>
<evidence type="ECO:0000313" key="15">
    <source>
        <dbReference type="RefSeq" id="XP_005753497.2"/>
    </source>
</evidence>
<evidence type="ECO:0000256" key="2">
    <source>
        <dbReference type="ARBA" id="ARBA00004922"/>
    </source>
</evidence>
<comment type="subcellular location">
    <subcellularLocation>
        <location evidence="1">Golgi apparatus membrane</location>
        <topology evidence="1">Single-pass type II membrane protein</topology>
    </subcellularLocation>
</comment>
<comment type="pathway">
    <text evidence="2">Protein modification; protein glycosylation.</text>
</comment>
<keyword evidence="9" id="KW-0333">Golgi apparatus</keyword>
<dbReference type="FunFam" id="3.90.550.50:FF:000001">
    <property type="entry name" value="Hexosyltransferase"/>
    <property type="match status" value="2"/>
</dbReference>
<gene>
    <name evidence="15" type="primary">LOC102207585</name>
</gene>
<evidence type="ECO:0000256" key="4">
    <source>
        <dbReference type="ARBA" id="ARBA00022676"/>
    </source>
</evidence>
<keyword evidence="10" id="KW-0443">Lipid metabolism</keyword>
<dbReference type="GO" id="GO:0000139">
    <property type="term" value="C:Golgi membrane"/>
    <property type="evidence" value="ECO:0007669"/>
    <property type="project" value="UniProtKB-SubCell"/>
</dbReference>
<evidence type="ECO:0000256" key="1">
    <source>
        <dbReference type="ARBA" id="ARBA00004323"/>
    </source>
</evidence>
<dbReference type="Pfam" id="PF01762">
    <property type="entry name" value="Galactosyl_T"/>
    <property type="match status" value="2"/>
</dbReference>
<dbReference type="Proteomes" id="UP000695023">
    <property type="component" value="Unplaced"/>
</dbReference>
<evidence type="ECO:0000256" key="7">
    <source>
        <dbReference type="ARBA" id="ARBA00022968"/>
    </source>
</evidence>
<dbReference type="InterPro" id="IPR002659">
    <property type="entry name" value="Glyco_trans_31"/>
</dbReference>
<keyword evidence="7" id="KW-0735">Signal-anchor</keyword>
<reference evidence="15" key="1">
    <citation type="submission" date="2025-08" db="UniProtKB">
        <authorList>
            <consortium name="RefSeq"/>
        </authorList>
    </citation>
    <scope>IDENTIFICATION</scope>
</reference>
<comment type="similarity">
    <text evidence="3">Belongs to the glycosyltransferase 31 family.</text>
</comment>
<keyword evidence="11 13" id="KW-0472">Membrane</keyword>
<keyword evidence="14" id="KW-1185">Reference proteome</keyword>
<organism evidence="14 15">
    <name type="scientific">Pundamilia nyererei</name>
    <dbReference type="NCBI Taxonomy" id="303518"/>
    <lineage>
        <taxon>Eukaryota</taxon>
        <taxon>Metazoa</taxon>
        <taxon>Chordata</taxon>
        <taxon>Craniata</taxon>
        <taxon>Vertebrata</taxon>
        <taxon>Euteleostomi</taxon>
        <taxon>Actinopterygii</taxon>
        <taxon>Neopterygii</taxon>
        <taxon>Teleostei</taxon>
        <taxon>Neoteleostei</taxon>
        <taxon>Acanthomorphata</taxon>
        <taxon>Ovalentaria</taxon>
        <taxon>Cichlomorphae</taxon>
        <taxon>Cichliformes</taxon>
        <taxon>Cichlidae</taxon>
        <taxon>African cichlids</taxon>
        <taxon>Pseudocrenilabrinae</taxon>
        <taxon>Haplochromini</taxon>
        <taxon>Pundamilia</taxon>
    </lineage>
</organism>
<evidence type="ECO:0000256" key="13">
    <source>
        <dbReference type="SAM" id="Phobius"/>
    </source>
</evidence>
<keyword evidence="6 13" id="KW-0812">Transmembrane</keyword>
<proteinExistence type="inferred from homology"/>
<keyword evidence="5" id="KW-0808">Transferase</keyword>
<feature type="transmembrane region" description="Helical" evidence="13">
    <location>
        <begin position="35"/>
        <end position="54"/>
    </location>
</feature>
<keyword evidence="8 13" id="KW-1133">Transmembrane helix</keyword>
<evidence type="ECO:0000256" key="11">
    <source>
        <dbReference type="ARBA" id="ARBA00023136"/>
    </source>
</evidence>
<sequence>MAKKGDITHHFYLSCLFRELVQSTFPQKKILFHSWFQLLLLFCVLALGLCYTLSSRSLSLWQSFPLQEQYQWFLNQNSRVNAPAYRIHPKNKVILNKTTEPSTVRSTSLQYHQAYPRNYHFLMDNTEVCKNKIPFLVLMVPVQPKNVAARDAIRQTWGKENIVQGEVVLTLFMLGVSREDDVEKLKQENLQHHDLIQSDFTDSYLNLTIKTMVIMDWLSTHCPAAAYAMKIDSDMFLNVDNLVIMLKQPGIPKTNYLTGMLMWNRPVIRSKNSKWYVPEELYPEPEYPTYTLVFMDNKMRHLKGIFICIAAAVIFIFFYLNSNKVVRNIPYQPASAEPHWEDPGPYHVAYPRNYKFIMDDMPTCRTTTPFLILMVPVAPGNVATRDAIRQTWGNEKLVLGQQVETVFIVGLPGGSDAKHQQEKLQQENQLYHDLIQSNFQDSYYNLTIKTMVMLEWLAAHCTKASFVMKIDSDVILNVPNLVKLLVDPSTAKQNYMTGLVWWHSPVLRNPFMKFYMPRSVIAESEYPPYPLGFAYVMSLDLPGKILGVSPEIKPIYIEDAYLGMCLKRLGVSPTDPPEETMFLVNPSHSLSSCSLSKVIASTTTSILQMNDYWERIKRGVQC</sequence>
<protein>
    <submittedName>
        <fullName evidence="15">UDP-GalNAc:beta-1, 3-N-acetylgalactosaminyltransferase 1-like</fullName>
    </submittedName>
</protein>
<dbReference type="AlphaFoldDB" id="A0A9Y3S9V5"/>
<dbReference type="PANTHER" id="PTHR11214:SF115">
    <property type="entry name" value="HEXOSYLTRANSFERASE"/>
    <property type="match status" value="1"/>
</dbReference>
<keyword evidence="12" id="KW-0325">Glycoprotein</keyword>
<dbReference type="GO" id="GO:0006629">
    <property type="term" value="P:lipid metabolic process"/>
    <property type="evidence" value="ECO:0007669"/>
    <property type="project" value="UniProtKB-KW"/>
</dbReference>
<evidence type="ECO:0000313" key="14">
    <source>
        <dbReference type="Proteomes" id="UP000695023"/>
    </source>
</evidence>
<name>A0A9Y3S9V5_9CICH</name>